<dbReference type="RefSeq" id="WP_238477162.1">
    <property type="nucleotide sequence ID" value="NZ_CP064786.1"/>
</dbReference>
<evidence type="ECO:0000256" key="2">
    <source>
        <dbReference type="ARBA" id="ARBA00022475"/>
    </source>
</evidence>
<evidence type="ECO:0000256" key="5">
    <source>
        <dbReference type="ARBA" id="ARBA00023002"/>
    </source>
</evidence>
<dbReference type="GO" id="GO:0016491">
    <property type="term" value="F:oxidoreductase activity"/>
    <property type="evidence" value="ECO:0007669"/>
    <property type="project" value="UniProtKB-KW"/>
</dbReference>
<keyword evidence="10" id="KW-1185">Reference proteome</keyword>
<dbReference type="PANTHER" id="PTHR42682:SF4">
    <property type="entry name" value="NADH-UBIQUINONE_PLASTOQUINONE"/>
    <property type="match status" value="1"/>
</dbReference>
<evidence type="ECO:0000313" key="10">
    <source>
        <dbReference type="Proteomes" id="UP000663586"/>
    </source>
</evidence>
<keyword evidence="6 7" id="KW-0472">Membrane</keyword>
<accession>A0A897MLM7</accession>
<evidence type="ECO:0000256" key="1">
    <source>
        <dbReference type="ARBA" id="ARBA00004651"/>
    </source>
</evidence>
<keyword evidence="3 7" id="KW-0812">Transmembrane</keyword>
<feature type="transmembrane region" description="Helical" evidence="7">
    <location>
        <begin position="343"/>
        <end position="364"/>
    </location>
</feature>
<feature type="transmembrane region" description="Helical" evidence="7">
    <location>
        <begin position="478"/>
        <end position="496"/>
    </location>
</feature>
<dbReference type="InterPro" id="IPR052175">
    <property type="entry name" value="ComplexI-like_HydComp"/>
</dbReference>
<feature type="transmembrane region" description="Helical" evidence="7">
    <location>
        <begin position="288"/>
        <end position="312"/>
    </location>
</feature>
<feature type="domain" description="NADH:quinone oxidoreductase/Mrp antiporter transmembrane" evidence="8">
    <location>
        <begin position="115"/>
        <end position="382"/>
    </location>
</feature>
<organism evidence="9 10">
    <name type="scientific">Natranaeroarchaeum sulfidigenes</name>
    <dbReference type="NCBI Taxonomy" id="2784880"/>
    <lineage>
        <taxon>Archaea</taxon>
        <taxon>Methanobacteriati</taxon>
        <taxon>Methanobacteriota</taxon>
        <taxon>Stenosarchaea group</taxon>
        <taxon>Halobacteria</taxon>
        <taxon>Halobacteriales</taxon>
        <taxon>Natronoarchaeaceae</taxon>
        <taxon>Natranaeroarchaeum</taxon>
    </lineage>
</organism>
<dbReference type="Proteomes" id="UP000663586">
    <property type="component" value="Chromosome"/>
</dbReference>
<keyword evidence="4 7" id="KW-1133">Transmembrane helix</keyword>
<feature type="transmembrane region" description="Helical" evidence="7">
    <location>
        <begin position="149"/>
        <end position="170"/>
    </location>
</feature>
<feature type="transmembrane region" description="Helical" evidence="7">
    <location>
        <begin position="400"/>
        <end position="422"/>
    </location>
</feature>
<feature type="transmembrane region" description="Helical" evidence="7">
    <location>
        <begin position="318"/>
        <end position="336"/>
    </location>
</feature>
<keyword evidence="2" id="KW-1003">Cell membrane</keyword>
<name>A0A897MLM7_9EURY</name>
<sequence>MEALSSLQPALLVLFAALLVPVLSRRLAHAVGVVSLLGVVVWAVLVPDGIGPTYTFMGFELILLSVDDFTRLMAIIFGGFGAAAVAYAYYADTDRRHLMWGLAYVGPSIWTVTVGDWLALLIGWEVMAIASTVFVWLSGGAAIRAGYRYAIAHGIGGSLLLGGVVLYLVSAGADPTALHFDGTGITGFETAIAGTTVSLAALLAGLGIGVNTAMVGLHTWLPDTYPRPNVATSVFLACYTTKSAVYAAYRAFPDGNVLLAFMGASMAIYGASYALAQKDMRRLLSYHIQSQVGFMLAGIGIGTSLGIAGGFAHLFNHILYKGLLFMAAGILILQLRKEKLNEFGAIGTSAPIALGLFLVGALSITGVPGFNGFISKGMVMDAADYQFVAPGALPADTLLWMLYVGSVGTFASFIKFGYYAFLDGEPIESTDANLGHALVGGVVAAGCIVYGVYYQGLFAILPEIGNVGMELDPYSTSHLLKAVGLAAGGLVVFAVLKRPVLDSLHGGTDVDRIYDPVAFFGTRSLSGGIGGLYNRVDDAVVRTGWSLVGTAHDPSRRIRALLPEHWRERYDQRVERTPGKTGGKLGIGHTIYVATGVLMLALGLALFI</sequence>
<feature type="transmembrane region" description="Helical" evidence="7">
    <location>
        <begin position="117"/>
        <end position="137"/>
    </location>
</feature>
<dbReference type="AlphaFoldDB" id="A0A897MLM7"/>
<keyword evidence="5" id="KW-0560">Oxidoreductase</keyword>
<dbReference type="EMBL" id="CP064786">
    <property type="protein sequence ID" value="QSG03100.1"/>
    <property type="molecule type" value="Genomic_DNA"/>
</dbReference>
<dbReference type="InterPro" id="IPR001750">
    <property type="entry name" value="ND/Mrp_TM"/>
</dbReference>
<feature type="transmembrane region" description="Helical" evidence="7">
    <location>
        <begin position="190"/>
        <end position="217"/>
    </location>
</feature>
<feature type="transmembrane region" description="Helical" evidence="7">
    <location>
        <begin position="229"/>
        <end position="249"/>
    </location>
</feature>
<comment type="subcellular location">
    <subcellularLocation>
        <location evidence="1">Cell membrane</location>
        <topology evidence="1">Multi-pass membrane protein</topology>
    </subcellularLocation>
</comment>
<feature type="transmembrane region" description="Helical" evidence="7">
    <location>
        <begin position="255"/>
        <end position="276"/>
    </location>
</feature>
<evidence type="ECO:0000256" key="7">
    <source>
        <dbReference type="SAM" id="Phobius"/>
    </source>
</evidence>
<dbReference type="GeneID" id="70685268"/>
<gene>
    <name evidence="9" type="primary">nuoM2</name>
    <name evidence="9" type="ORF">AArcS_1893</name>
</gene>
<evidence type="ECO:0000256" key="3">
    <source>
        <dbReference type="ARBA" id="ARBA00022692"/>
    </source>
</evidence>
<reference evidence="9" key="1">
    <citation type="submission" date="2020-11" db="EMBL/GenBank/DDBJ databases">
        <title>Carbohydrate-dependent, anaerobic sulfur respiration: A novel catabolism in halophilic archaea.</title>
        <authorList>
            <person name="Sorokin D.Y."/>
            <person name="Messina E."/>
            <person name="Smedile F."/>
            <person name="La Cono V."/>
            <person name="Hallsworth J.E."/>
            <person name="Yakimov M.M."/>
        </authorList>
    </citation>
    <scope>NUCLEOTIDE SEQUENCE</scope>
    <source>
        <strain evidence="9">AArc-S</strain>
    </source>
</reference>
<feature type="transmembrane region" description="Helical" evidence="7">
    <location>
        <begin position="434"/>
        <end position="453"/>
    </location>
</feature>
<proteinExistence type="predicted"/>
<feature type="transmembrane region" description="Helical" evidence="7">
    <location>
        <begin position="585"/>
        <end position="607"/>
    </location>
</feature>
<keyword evidence="9" id="KW-0830">Ubiquinone</keyword>
<evidence type="ECO:0000259" key="8">
    <source>
        <dbReference type="Pfam" id="PF00361"/>
    </source>
</evidence>
<evidence type="ECO:0000313" key="9">
    <source>
        <dbReference type="EMBL" id="QSG03100.1"/>
    </source>
</evidence>
<protein>
    <submittedName>
        <fullName evidence="9">NADH:ubiquinone oxidoreductase subunit 4 (Chain M)</fullName>
    </submittedName>
</protein>
<evidence type="ECO:0000256" key="6">
    <source>
        <dbReference type="ARBA" id="ARBA00023136"/>
    </source>
</evidence>
<dbReference type="Pfam" id="PF00361">
    <property type="entry name" value="Proton_antipo_M"/>
    <property type="match status" value="1"/>
</dbReference>
<dbReference type="NCBIfam" id="NF009310">
    <property type="entry name" value="PRK12668.1"/>
    <property type="match status" value="1"/>
</dbReference>
<dbReference type="GO" id="GO:0005886">
    <property type="term" value="C:plasma membrane"/>
    <property type="evidence" value="ECO:0007669"/>
    <property type="project" value="UniProtKB-SubCell"/>
</dbReference>
<dbReference type="PRINTS" id="PR01434">
    <property type="entry name" value="NADHDHGNASE5"/>
</dbReference>
<dbReference type="PANTHER" id="PTHR42682">
    <property type="entry name" value="HYDROGENASE-4 COMPONENT F"/>
    <property type="match status" value="1"/>
</dbReference>
<dbReference type="KEGG" id="hara:AArcS_1893"/>
<feature type="transmembrane region" description="Helical" evidence="7">
    <location>
        <begin position="69"/>
        <end position="90"/>
    </location>
</feature>
<feature type="transmembrane region" description="Helical" evidence="7">
    <location>
        <begin position="34"/>
        <end position="57"/>
    </location>
</feature>
<evidence type="ECO:0000256" key="4">
    <source>
        <dbReference type="ARBA" id="ARBA00022989"/>
    </source>
</evidence>